<reference evidence="4" key="1">
    <citation type="submission" date="2016-10" db="EMBL/GenBank/DDBJ databases">
        <authorList>
            <person name="Varghese N."/>
            <person name="Submissions S."/>
        </authorList>
    </citation>
    <scope>NUCLEOTIDE SEQUENCE [LARGE SCALE GENOMIC DNA]</scope>
    <source>
        <strain evidence="4">Gh-67</strain>
    </source>
</reference>
<dbReference type="Pfam" id="PF14258">
    <property type="entry name" value="DUF4350"/>
    <property type="match status" value="1"/>
</dbReference>
<keyword evidence="1" id="KW-0472">Membrane</keyword>
<protein>
    <recommendedName>
        <fullName evidence="2">DUF4350 domain-containing protein</fullName>
    </recommendedName>
</protein>
<evidence type="ECO:0000313" key="3">
    <source>
        <dbReference type="EMBL" id="SDG88662.1"/>
    </source>
</evidence>
<keyword evidence="1" id="KW-0812">Transmembrane</keyword>
<evidence type="ECO:0000256" key="1">
    <source>
        <dbReference type="SAM" id="Phobius"/>
    </source>
</evidence>
<dbReference type="STRING" id="551996.SAMN05192573_105200"/>
<keyword evidence="1" id="KW-1133">Transmembrane helix</keyword>
<dbReference type="AlphaFoldDB" id="A0A1G7XWR6"/>
<keyword evidence="4" id="KW-1185">Reference proteome</keyword>
<dbReference type="InterPro" id="IPR025646">
    <property type="entry name" value="DUF4350"/>
</dbReference>
<dbReference type="RefSeq" id="WP_091167394.1">
    <property type="nucleotide sequence ID" value="NZ_FNCG01000005.1"/>
</dbReference>
<feature type="domain" description="DUF4350" evidence="2">
    <location>
        <begin position="39"/>
        <end position="220"/>
    </location>
</feature>
<gene>
    <name evidence="3" type="ORF">SAMN05192573_105200</name>
</gene>
<accession>A0A1G7XWR6</accession>
<name>A0A1G7XWR6_9SPHI</name>
<dbReference type="EMBL" id="FNCG01000005">
    <property type="protein sequence ID" value="SDG88662.1"/>
    <property type="molecule type" value="Genomic_DNA"/>
</dbReference>
<proteinExistence type="predicted"/>
<dbReference type="Proteomes" id="UP000199705">
    <property type="component" value="Unassembled WGS sequence"/>
</dbReference>
<feature type="transmembrane region" description="Helical" evidence="1">
    <location>
        <begin position="261"/>
        <end position="278"/>
    </location>
</feature>
<organism evidence="3 4">
    <name type="scientific">Mucilaginibacter gossypii</name>
    <dbReference type="NCBI Taxonomy" id="551996"/>
    <lineage>
        <taxon>Bacteria</taxon>
        <taxon>Pseudomonadati</taxon>
        <taxon>Bacteroidota</taxon>
        <taxon>Sphingobacteriia</taxon>
        <taxon>Sphingobacteriales</taxon>
        <taxon>Sphingobacteriaceae</taxon>
        <taxon>Mucilaginibacter</taxon>
    </lineage>
</organism>
<evidence type="ECO:0000313" key="4">
    <source>
        <dbReference type="Proteomes" id="UP000199705"/>
    </source>
</evidence>
<evidence type="ECO:0000259" key="2">
    <source>
        <dbReference type="Pfam" id="PF14258"/>
    </source>
</evidence>
<feature type="transmembrane region" description="Helical" evidence="1">
    <location>
        <begin position="6"/>
        <end position="23"/>
    </location>
</feature>
<sequence>MKDLKIYFIIATVLFAVYIVANMNKPRDINWTPTFSNTDKIPYGTRMLYERARDIFPGAVIKPKRQAIYNTIAEDSIKGSSYIIIAGGLNITKPDFKQLKQYITAGNDVFIAAGFLGADFEKELKISITNKFAVNGNAHTLMHFVNPALSPEVNYFVDKGLTAGYYDKFDTAHAVVIGETDDHKANLLKYPMGKGNLYLTPNPGMFTNYSLLKPQGAEWASTALSMVKKTPEIVWDEYYTQGTGENDSPMRVFLGNAQLKAAYYLTLFSLLIFVLYETKRRQRIIPIINPLENSTVDFVNVVGQVYYERRDNINIARKKMQYFWAFIRETYRIKANRPGPEFVEELVNRTGATEDLARELSGAFIFISTHDIVTDQELIRLNQLIEQFYIQSR</sequence>